<dbReference type="GeneID" id="8383985"/>
<dbReference type="Pfam" id="PF21818">
    <property type="entry name" value="DUF6884"/>
    <property type="match status" value="1"/>
</dbReference>
<dbReference type="InterPro" id="IPR049251">
    <property type="entry name" value="DUF6884"/>
</dbReference>
<sequence length="201" mass="22520">MPARELYTGDEHEYVTEAVNRFARIADVDWRIVSAGFGLVRPKTALPAYECTFRDMDSVRRRLEGRRIDPEQFTNPEKIQHLGTELGIPDAIERALETDPDIVFVVLGEDYLHAAGSALESFPDDTTAFAIAPESTRDAIGDCQWVPSTETEREALGTIWTRLKGIQLKNVAAAVDSADDLRDIEQSDRLREMSLPSPSRE</sequence>
<accession>C7NQW8</accession>
<name>C7NQW8_HALUD</name>
<evidence type="ECO:0000259" key="1">
    <source>
        <dbReference type="Pfam" id="PF21818"/>
    </source>
</evidence>
<organism evidence="2 3">
    <name type="scientific">Halorhabdus utahensis (strain DSM 12940 / JCM 11049 / AX-2)</name>
    <dbReference type="NCBI Taxonomy" id="519442"/>
    <lineage>
        <taxon>Archaea</taxon>
        <taxon>Methanobacteriati</taxon>
        <taxon>Methanobacteriota</taxon>
        <taxon>Stenosarchaea group</taxon>
        <taxon>Halobacteria</taxon>
        <taxon>Halobacteriales</taxon>
        <taxon>Haloarculaceae</taxon>
        <taxon>Halorhabdus</taxon>
    </lineage>
</organism>
<evidence type="ECO:0000313" key="3">
    <source>
        <dbReference type="Proteomes" id="UP000002071"/>
    </source>
</evidence>
<feature type="domain" description="DUF6884" evidence="1">
    <location>
        <begin position="2"/>
        <end position="68"/>
    </location>
</feature>
<dbReference type="eggNOG" id="arCOG03726">
    <property type="taxonomic scope" value="Archaea"/>
</dbReference>
<protein>
    <recommendedName>
        <fullName evidence="1">DUF6884 domain-containing protein</fullName>
    </recommendedName>
</protein>
<reference evidence="2 3" key="1">
    <citation type="journal article" date="2009" name="Stand. Genomic Sci.">
        <title>Complete genome sequence of Halorhabdus utahensis type strain (AX-2).</title>
        <authorList>
            <person name="Anderson I."/>
            <person name="Tindall B.J."/>
            <person name="Pomrenke H."/>
            <person name="Goker M."/>
            <person name="Lapidus A."/>
            <person name="Nolan M."/>
            <person name="Copeland A."/>
            <person name="Glavina Del Rio T."/>
            <person name="Chen F."/>
            <person name="Tice H."/>
            <person name="Cheng J.F."/>
            <person name="Lucas S."/>
            <person name="Chertkov O."/>
            <person name="Bruce D."/>
            <person name="Brettin T."/>
            <person name="Detter J.C."/>
            <person name="Han C."/>
            <person name="Goodwin L."/>
            <person name="Land M."/>
            <person name="Hauser L."/>
            <person name="Chang Y.J."/>
            <person name="Jeffries C.D."/>
            <person name="Pitluck S."/>
            <person name="Pati A."/>
            <person name="Mavromatis K."/>
            <person name="Ivanova N."/>
            <person name="Ovchinnikova G."/>
            <person name="Chen A."/>
            <person name="Palaniappan K."/>
            <person name="Chain P."/>
            <person name="Rohde M."/>
            <person name="Bristow J."/>
            <person name="Eisen J.A."/>
            <person name="Markowitz V."/>
            <person name="Hugenholtz P."/>
            <person name="Kyrpides N.C."/>
            <person name="Klenk H.P."/>
        </authorList>
    </citation>
    <scope>NUCLEOTIDE SEQUENCE [LARGE SCALE GENOMIC DNA]</scope>
    <source>
        <strain evidence="3">DSM 12940 / JCM 11049 / AX-2</strain>
    </source>
</reference>
<keyword evidence="3" id="KW-1185">Reference proteome</keyword>
<dbReference type="RefSeq" id="WP_015789445.1">
    <property type="nucleotide sequence ID" value="NC_013158.1"/>
</dbReference>
<dbReference type="HOGENOM" id="CLU_1173362_0_0_2"/>
<gene>
    <name evidence="2" type="ordered locus">Huta_1699</name>
</gene>
<dbReference type="KEGG" id="hut:Huta_1699"/>
<dbReference type="STRING" id="519442.Huta_1699"/>
<dbReference type="AlphaFoldDB" id="C7NQW8"/>
<dbReference type="OrthoDB" id="303487at2157"/>
<dbReference type="EMBL" id="CP001687">
    <property type="protein sequence ID" value="ACV11872.1"/>
    <property type="molecule type" value="Genomic_DNA"/>
</dbReference>
<proteinExistence type="predicted"/>
<evidence type="ECO:0000313" key="2">
    <source>
        <dbReference type="EMBL" id="ACV11872.1"/>
    </source>
</evidence>
<dbReference type="Proteomes" id="UP000002071">
    <property type="component" value="Chromosome"/>
</dbReference>